<evidence type="ECO:0000259" key="3">
    <source>
        <dbReference type="PROSITE" id="PS51186"/>
    </source>
</evidence>
<dbReference type="SUPFAM" id="SSF55729">
    <property type="entry name" value="Acyl-CoA N-acyltransferases (Nat)"/>
    <property type="match status" value="1"/>
</dbReference>
<dbReference type="OrthoDB" id="143110at2"/>
<dbReference type="AlphaFoldDB" id="A0A2A2SDK0"/>
<evidence type="ECO:0000313" key="5">
    <source>
        <dbReference type="Proteomes" id="UP000218151"/>
    </source>
</evidence>
<dbReference type="InterPro" id="IPR000182">
    <property type="entry name" value="GNAT_dom"/>
</dbReference>
<evidence type="ECO:0000313" key="4">
    <source>
        <dbReference type="EMBL" id="PAX07262.1"/>
    </source>
</evidence>
<organism evidence="4 5">
    <name type="scientific">Sphingomonas lenta</name>
    <dbReference type="NCBI Taxonomy" id="1141887"/>
    <lineage>
        <taxon>Bacteria</taxon>
        <taxon>Pseudomonadati</taxon>
        <taxon>Pseudomonadota</taxon>
        <taxon>Alphaproteobacteria</taxon>
        <taxon>Sphingomonadales</taxon>
        <taxon>Sphingomonadaceae</taxon>
        <taxon>Sphingomonas</taxon>
    </lineage>
</organism>
<keyword evidence="2" id="KW-0012">Acyltransferase</keyword>
<dbReference type="InterPro" id="IPR016181">
    <property type="entry name" value="Acyl_CoA_acyltransferase"/>
</dbReference>
<sequence length="170" mass="18896">MTLPTLRDAVPADVPALAALARRTFTETFGHLYRPEDLAAFLQNHTPERWAVELADPAFAVRVADTGAELVAYAKLGPPSLPFEPRGPSIELRQFYVLAPFHGTGLARALMDWVLARARAGGAADLYLSVFVDNHRAQAFYARYGFERVGRYDFQVGGHVDEDHVMRLKL</sequence>
<keyword evidence="1 4" id="KW-0808">Transferase</keyword>
<dbReference type="Gene3D" id="3.40.630.30">
    <property type="match status" value="1"/>
</dbReference>
<name>A0A2A2SDK0_9SPHN</name>
<gene>
    <name evidence="4" type="ORF">CKY28_14655</name>
</gene>
<dbReference type="Proteomes" id="UP000218151">
    <property type="component" value="Unassembled WGS sequence"/>
</dbReference>
<dbReference type="PROSITE" id="PS51186">
    <property type="entry name" value="GNAT"/>
    <property type="match status" value="1"/>
</dbReference>
<dbReference type="Pfam" id="PF00583">
    <property type="entry name" value="Acetyltransf_1"/>
    <property type="match status" value="1"/>
</dbReference>
<keyword evidence="5" id="KW-1185">Reference proteome</keyword>
<dbReference type="GO" id="GO:0016747">
    <property type="term" value="F:acyltransferase activity, transferring groups other than amino-acyl groups"/>
    <property type="evidence" value="ECO:0007669"/>
    <property type="project" value="InterPro"/>
</dbReference>
<dbReference type="CDD" id="cd04301">
    <property type="entry name" value="NAT_SF"/>
    <property type="match status" value="1"/>
</dbReference>
<feature type="domain" description="N-acetyltransferase" evidence="3">
    <location>
        <begin position="4"/>
        <end position="170"/>
    </location>
</feature>
<protein>
    <submittedName>
        <fullName evidence="4">GNAT family N-acetyltransferase</fullName>
    </submittedName>
</protein>
<reference evidence="5" key="1">
    <citation type="submission" date="2017-09" db="EMBL/GenBank/DDBJ databases">
        <authorList>
            <person name="Feng G."/>
            <person name="Zhu H."/>
        </authorList>
    </citation>
    <scope>NUCLEOTIDE SEQUENCE [LARGE SCALE GENOMIC DNA]</scope>
    <source>
        <strain evidence="5">1PNM-20</strain>
    </source>
</reference>
<evidence type="ECO:0000256" key="1">
    <source>
        <dbReference type="ARBA" id="ARBA00022679"/>
    </source>
</evidence>
<proteinExistence type="predicted"/>
<comment type="caution">
    <text evidence="4">The sequence shown here is derived from an EMBL/GenBank/DDBJ whole genome shotgun (WGS) entry which is preliminary data.</text>
</comment>
<dbReference type="RefSeq" id="WP_095999086.1">
    <property type="nucleotide sequence ID" value="NZ_NSLI01000004.1"/>
</dbReference>
<dbReference type="InterPro" id="IPR050832">
    <property type="entry name" value="Bact_Acetyltransf"/>
</dbReference>
<dbReference type="PANTHER" id="PTHR43877">
    <property type="entry name" value="AMINOALKYLPHOSPHONATE N-ACETYLTRANSFERASE-RELATED-RELATED"/>
    <property type="match status" value="1"/>
</dbReference>
<dbReference type="EMBL" id="NSLI01000004">
    <property type="protein sequence ID" value="PAX07262.1"/>
    <property type="molecule type" value="Genomic_DNA"/>
</dbReference>
<evidence type="ECO:0000256" key="2">
    <source>
        <dbReference type="ARBA" id="ARBA00023315"/>
    </source>
</evidence>
<accession>A0A2A2SDK0</accession>